<evidence type="ECO:0000256" key="5">
    <source>
        <dbReference type="ARBA" id="ARBA00022989"/>
    </source>
</evidence>
<evidence type="ECO:0000256" key="7">
    <source>
        <dbReference type="SAM" id="Phobius"/>
    </source>
</evidence>
<feature type="transmembrane region" description="Helical" evidence="7">
    <location>
        <begin position="63"/>
        <end position="81"/>
    </location>
</feature>
<dbReference type="Pfam" id="PF00924">
    <property type="entry name" value="MS_channel_2nd"/>
    <property type="match status" value="1"/>
</dbReference>
<comment type="subcellular location">
    <subcellularLocation>
        <location evidence="1">Cell membrane</location>
        <topology evidence="1">Multi-pass membrane protein</topology>
    </subcellularLocation>
</comment>
<keyword evidence="5 7" id="KW-1133">Transmembrane helix</keyword>
<dbReference type="Proteomes" id="UP000007517">
    <property type="component" value="Chromosome"/>
</dbReference>
<keyword evidence="4 7" id="KW-0812">Transmembrane</keyword>
<proteinExistence type="inferred from homology"/>
<dbReference type="SUPFAM" id="SSF82689">
    <property type="entry name" value="Mechanosensitive channel protein MscS (YggB), C-terminal domain"/>
    <property type="match status" value="1"/>
</dbReference>
<dbReference type="SUPFAM" id="SSF50182">
    <property type="entry name" value="Sm-like ribonucleoproteins"/>
    <property type="match status" value="1"/>
</dbReference>
<evidence type="ECO:0000256" key="6">
    <source>
        <dbReference type="ARBA" id="ARBA00023136"/>
    </source>
</evidence>
<feature type="transmembrane region" description="Helical" evidence="7">
    <location>
        <begin position="87"/>
        <end position="116"/>
    </location>
</feature>
<evidence type="ECO:0000256" key="2">
    <source>
        <dbReference type="ARBA" id="ARBA00008017"/>
    </source>
</evidence>
<accession>H6RMI6</accession>
<dbReference type="Gene3D" id="3.30.70.100">
    <property type="match status" value="1"/>
</dbReference>
<evidence type="ECO:0000256" key="3">
    <source>
        <dbReference type="ARBA" id="ARBA00022475"/>
    </source>
</evidence>
<dbReference type="STRING" id="1146883.BLASA_2950"/>
<keyword evidence="10" id="KW-1185">Reference proteome</keyword>
<dbReference type="InterPro" id="IPR011066">
    <property type="entry name" value="MscS_channel_C_sf"/>
</dbReference>
<protein>
    <submittedName>
        <fullName evidence="9">MscS Mechanosensitive ion channel</fullName>
    </submittedName>
</protein>
<dbReference type="AlphaFoldDB" id="H6RMI6"/>
<evidence type="ECO:0000256" key="1">
    <source>
        <dbReference type="ARBA" id="ARBA00004651"/>
    </source>
</evidence>
<evidence type="ECO:0000256" key="4">
    <source>
        <dbReference type="ARBA" id="ARBA00022692"/>
    </source>
</evidence>
<evidence type="ECO:0000313" key="10">
    <source>
        <dbReference type="Proteomes" id="UP000007517"/>
    </source>
</evidence>
<gene>
    <name evidence="9" type="ordered locus">BLASA_2950</name>
</gene>
<name>H6RMI6_BLASD</name>
<dbReference type="InterPro" id="IPR011014">
    <property type="entry name" value="MscS_channel_TM-2"/>
</dbReference>
<feature type="domain" description="Mechanosensitive ion channel MscS" evidence="8">
    <location>
        <begin position="106"/>
        <end position="149"/>
    </location>
</feature>
<feature type="transmembrane region" description="Helical" evidence="7">
    <location>
        <begin position="20"/>
        <end position="40"/>
    </location>
</feature>
<dbReference type="PANTHER" id="PTHR30566">
    <property type="entry name" value="YNAI-RELATED MECHANOSENSITIVE ION CHANNEL"/>
    <property type="match status" value="1"/>
</dbReference>
<evidence type="ECO:0000259" key="8">
    <source>
        <dbReference type="Pfam" id="PF00924"/>
    </source>
</evidence>
<dbReference type="EMBL" id="FO117623">
    <property type="protein sequence ID" value="CCG03821.1"/>
    <property type="molecule type" value="Genomic_DNA"/>
</dbReference>
<dbReference type="GO" id="GO:0055085">
    <property type="term" value="P:transmembrane transport"/>
    <property type="evidence" value="ECO:0007669"/>
    <property type="project" value="InterPro"/>
</dbReference>
<dbReference type="GO" id="GO:0005886">
    <property type="term" value="C:plasma membrane"/>
    <property type="evidence" value="ECO:0007669"/>
    <property type="project" value="UniProtKB-SubCell"/>
</dbReference>
<evidence type="ECO:0000313" key="9">
    <source>
        <dbReference type="EMBL" id="CCG03821.1"/>
    </source>
</evidence>
<dbReference type="Gene3D" id="1.10.287.1260">
    <property type="match status" value="1"/>
</dbReference>
<dbReference type="InterPro" id="IPR010920">
    <property type="entry name" value="LSM_dom_sf"/>
</dbReference>
<comment type="similarity">
    <text evidence="2">Belongs to the MscS (TC 1.A.23) family.</text>
</comment>
<dbReference type="eggNOG" id="COG0668">
    <property type="taxonomic scope" value="Bacteria"/>
</dbReference>
<dbReference type="InterPro" id="IPR023408">
    <property type="entry name" value="MscS_beta-dom_sf"/>
</dbReference>
<dbReference type="KEGG" id="bsd:BLASA_2950"/>
<dbReference type="PANTHER" id="PTHR30566:SF5">
    <property type="entry name" value="MECHANOSENSITIVE ION CHANNEL PROTEIN 1, MITOCHONDRIAL-RELATED"/>
    <property type="match status" value="1"/>
</dbReference>
<dbReference type="Gene3D" id="2.30.30.60">
    <property type="match status" value="1"/>
</dbReference>
<organism evidence="9 10">
    <name type="scientific">Blastococcus saxobsidens (strain DD2)</name>
    <dbReference type="NCBI Taxonomy" id="1146883"/>
    <lineage>
        <taxon>Bacteria</taxon>
        <taxon>Bacillati</taxon>
        <taxon>Actinomycetota</taxon>
        <taxon>Actinomycetes</taxon>
        <taxon>Geodermatophilales</taxon>
        <taxon>Geodermatophilaceae</taxon>
        <taxon>Blastococcus</taxon>
    </lineage>
</organism>
<keyword evidence="3" id="KW-1003">Cell membrane</keyword>
<reference evidence="10" key="2">
    <citation type="submission" date="2012-02" db="EMBL/GenBank/DDBJ databases">
        <title>Complete genome sequence of Blastococcus saxobsidens strain DD2.</title>
        <authorList>
            <person name="Genoscope."/>
        </authorList>
    </citation>
    <scope>NUCLEOTIDE SEQUENCE [LARGE SCALE GENOMIC DNA]</scope>
    <source>
        <strain evidence="10">DD2</strain>
    </source>
</reference>
<reference evidence="9 10" key="1">
    <citation type="journal article" date="2012" name="J. Bacteriol.">
        <title>Genome Sequence of Blastococcus saxobsidens DD2, a Stone-Inhabiting Bacterium.</title>
        <authorList>
            <person name="Chouaia B."/>
            <person name="Crotti E."/>
            <person name="Brusetti L."/>
            <person name="Daffonchio D."/>
            <person name="Essoussi I."/>
            <person name="Nouioui I."/>
            <person name="Sbissi I."/>
            <person name="Ghodhbane-Gtari F."/>
            <person name="Gtari M."/>
            <person name="Vacherie B."/>
            <person name="Barbe V."/>
            <person name="Medigue C."/>
            <person name="Gury J."/>
            <person name="Pujic P."/>
            <person name="Normand P."/>
        </authorList>
    </citation>
    <scope>NUCLEOTIDE SEQUENCE [LARGE SCALE GENOMIC DNA]</scope>
    <source>
        <strain evidence="9 10">DD2</strain>
    </source>
</reference>
<dbReference type="HOGENOM" id="CLU_066007_1_1_11"/>
<dbReference type="InterPro" id="IPR006685">
    <property type="entry name" value="MscS_channel_2nd"/>
</dbReference>
<sequence length="323" mass="36157">MIIELFGQEIRLLFVSEENGIKLFLTAVLLLGLVLLRWVARGAVRMLMRGIDRDGPRFWARQIINLVVTVLLFLGVLSVWFDDPSRLATGIGLVTAGLAFALQKVITALAGYLVILRGGTFDVGDRITMGGVRGDVIALGFIRTTIMEMGQPPAVQGADPAQWVRSRQYTGRVVTVTNDKVFDEAVYNYTRDFPYLWEELTLPIRYQDDRARVEKLLLETARRHSVSQEEMPAEALRRMSEKYFVRGADLEPQVYWRLTDNWLELTVRFLTGVYGVRDVKDRMAREVLAELDAAGIGLASATFDVVGLPPLRITGREGPAPAG</sequence>
<dbReference type="SUPFAM" id="SSF82861">
    <property type="entry name" value="Mechanosensitive channel protein MscS (YggB), transmembrane region"/>
    <property type="match status" value="1"/>
</dbReference>
<keyword evidence="6 7" id="KW-0472">Membrane</keyword>